<keyword evidence="1 4" id="KW-0489">Methyltransferase</keyword>
<evidence type="ECO:0000313" key="5">
    <source>
        <dbReference type="Proteomes" id="UP000028542"/>
    </source>
</evidence>
<keyword evidence="5" id="KW-1185">Reference proteome</keyword>
<dbReference type="RefSeq" id="WP_035130378.1">
    <property type="nucleotide sequence ID" value="NZ_JPMD01000005.1"/>
</dbReference>
<dbReference type="InterPro" id="IPR029063">
    <property type="entry name" value="SAM-dependent_MTases_sf"/>
</dbReference>
<evidence type="ECO:0000256" key="1">
    <source>
        <dbReference type="ARBA" id="ARBA00022603"/>
    </source>
</evidence>
<name>A0A084JGJ1_9CLOT</name>
<dbReference type="Proteomes" id="UP000028542">
    <property type="component" value="Unassembled WGS sequence"/>
</dbReference>
<dbReference type="PANTHER" id="PTHR30481:SF4">
    <property type="entry name" value="SITE-SPECIFIC DNA-METHYLTRANSFERASE (ADENINE-SPECIFIC)"/>
    <property type="match status" value="1"/>
</dbReference>
<proteinExistence type="predicted"/>
<dbReference type="PIRSF" id="PIRSF000398">
    <property type="entry name" value="M_m6A_EcoRV"/>
    <property type="match status" value="1"/>
</dbReference>
<accession>A0A084JGJ1</accession>
<organism evidence="4 5">
    <name type="scientific">Clostridium sulfidigenes</name>
    <dbReference type="NCBI Taxonomy" id="318464"/>
    <lineage>
        <taxon>Bacteria</taxon>
        <taxon>Bacillati</taxon>
        <taxon>Bacillota</taxon>
        <taxon>Clostridia</taxon>
        <taxon>Eubacteriales</taxon>
        <taxon>Clostridiaceae</taxon>
        <taxon>Clostridium</taxon>
    </lineage>
</organism>
<dbReference type="SUPFAM" id="SSF53335">
    <property type="entry name" value="S-adenosyl-L-methionine-dependent methyltransferases"/>
    <property type="match status" value="1"/>
</dbReference>
<dbReference type="InterPro" id="IPR012327">
    <property type="entry name" value="MeTrfase_D12"/>
</dbReference>
<dbReference type="AlphaFoldDB" id="A0A084JGJ1"/>
<dbReference type="InterPro" id="IPR012263">
    <property type="entry name" value="M_m6A_EcoRV"/>
</dbReference>
<dbReference type="Pfam" id="PF02086">
    <property type="entry name" value="MethyltransfD12"/>
    <property type="match status" value="1"/>
</dbReference>
<dbReference type="STRING" id="318464.IO99_03725"/>
<dbReference type="NCBIfam" id="TIGR00571">
    <property type="entry name" value="dam"/>
    <property type="match status" value="1"/>
</dbReference>
<dbReference type="GO" id="GO:0009007">
    <property type="term" value="F:site-specific DNA-methyltransferase (adenine-specific) activity"/>
    <property type="evidence" value="ECO:0007669"/>
    <property type="project" value="UniProtKB-EC"/>
</dbReference>
<dbReference type="PANTHER" id="PTHR30481">
    <property type="entry name" value="DNA ADENINE METHYLASE"/>
    <property type="match status" value="1"/>
</dbReference>
<dbReference type="eggNOG" id="COG0338">
    <property type="taxonomic scope" value="Bacteria"/>
</dbReference>
<dbReference type="GO" id="GO:0043565">
    <property type="term" value="F:sequence-specific DNA binding"/>
    <property type="evidence" value="ECO:0007669"/>
    <property type="project" value="TreeGrafter"/>
</dbReference>
<keyword evidence="3" id="KW-0949">S-adenosyl-L-methionine</keyword>
<dbReference type="GO" id="GO:0009307">
    <property type="term" value="P:DNA restriction-modification system"/>
    <property type="evidence" value="ECO:0007669"/>
    <property type="project" value="InterPro"/>
</dbReference>
<protein>
    <submittedName>
        <fullName evidence="4">DNA adenine methylase</fullName>
    </submittedName>
</protein>
<evidence type="ECO:0000256" key="3">
    <source>
        <dbReference type="ARBA" id="ARBA00022691"/>
    </source>
</evidence>
<dbReference type="GO" id="GO:1904047">
    <property type="term" value="F:S-adenosyl-L-methionine binding"/>
    <property type="evidence" value="ECO:0007669"/>
    <property type="project" value="TreeGrafter"/>
</dbReference>
<sequence length="252" mass="30066">MLKPPICRVGGKSRLRKTIIEMMPDHKCYIELFFGAGWVYFGKQPSKTEIINDIDKELINLYKMIKYHAPEIERQLEFEFSGRDIFEEYKHLNLEYLTEINRAVRFLYTITQSFAGKGCVYGYSTVGKPSQHIFYKNVLDELSERLKNTYAENLDFTRIIDKYDREYSFFFCDPPYFETCGYGNKFEEEEHIILRDKLKNIKGKFLLTINDHVKVREWYNGFNIKEVQVNYSVGKEKKSRGKYKELIITNYD</sequence>
<dbReference type="GO" id="GO:0032259">
    <property type="term" value="P:methylation"/>
    <property type="evidence" value="ECO:0007669"/>
    <property type="project" value="UniProtKB-KW"/>
</dbReference>
<evidence type="ECO:0000313" key="4">
    <source>
        <dbReference type="EMBL" id="KEZ88075.1"/>
    </source>
</evidence>
<dbReference type="EMBL" id="JPMD01000005">
    <property type="protein sequence ID" value="KEZ88075.1"/>
    <property type="molecule type" value="Genomic_DNA"/>
</dbReference>
<dbReference type="GO" id="GO:0006298">
    <property type="term" value="P:mismatch repair"/>
    <property type="evidence" value="ECO:0007669"/>
    <property type="project" value="TreeGrafter"/>
</dbReference>
<dbReference type="Gene3D" id="3.40.50.150">
    <property type="entry name" value="Vaccinia Virus protein VP39"/>
    <property type="match status" value="2"/>
</dbReference>
<evidence type="ECO:0000256" key="2">
    <source>
        <dbReference type="ARBA" id="ARBA00022679"/>
    </source>
</evidence>
<keyword evidence="2" id="KW-0808">Transferase</keyword>
<reference evidence="4 5" key="1">
    <citation type="submission" date="2014-07" db="EMBL/GenBank/DDBJ databases">
        <title>Draft genome of Clostridium sulfidigenes 113A isolated from sediments associated with methane hydrate from Krishna Godavari basin.</title>
        <authorList>
            <person name="Honkalas V.S."/>
            <person name="Dabir A.P."/>
            <person name="Arora P."/>
            <person name="Dhakephalkar P.K."/>
        </authorList>
    </citation>
    <scope>NUCLEOTIDE SEQUENCE [LARGE SCALE GENOMIC DNA]</scope>
    <source>
        <strain evidence="4 5">113A</strain>
    </source>
</reference>
<gene>
    <name evidence="4" type="ORF">IO99_03725</name>
</gene>
<dbReference type="PRINTS" id="PR00505">
    <property type="entry name" value="D12N6MTFRASE"/>
</dbReference>
<comment type="caution">
    <text evidence="4">The sequence shown here is derived from an EMBL/GenBank/DDBJ whole genome shotgun (WGS) entry which is preliminary data.</text>
</comment>